<reference evidence="1 2" key="1">
    <citation type="submission" date="2016-10" db="EMBL/GenBank/DDBJ databases">
        <authorList>
            <person name="de Groot N.N."/>
        </authorList>
    </citation>
    <scope>NUCLEOTIDE SEQUENCE [LARGE SCALE GENOMIC DNA]</scope>
    <source>
        <strain evidence="1 2">TC2-24</strain>
    </source>
</reference>
<name>A0A1I0QJ45_9BACT</name>
<sequence length="679" mass="80209">MRRFITTSLLAVIALPMLACYWADNHNYYLFSVYERTEFSNRMDEITRNNWKAYLGQNDDSYFFFRADDIIKAARKKGDALMVSYVQNLEKYLRCVAIEERKQREWNYPTKEEINACRKNLQAIRSYAAGKLKTRLRSQHALLYMRSNMMLGQHDTNINFWEQTASQYIETVYKDMMKNIYAGALYKTGQEAKAGELFAEMGDYNSLMTQYYKKRSFAAIRQEYLRDPNAKVLPFLLQDFVNNSQEAYDACQPHGEGEAFGGKLFIRDISQDEAKQMRNFCEQVVKERKTEVPALWKSAKAWLEYMFGSKERALKDIRTATTLSGTERIKDNARVLRLYIESALVPQSENYDNWLAQELEWLFSKQAENHYQNVLNRVTYQTLKKRYAESPERMAALFNATGTYEYETYIDTMKVERLEDYLQYTLRSPRTPLDRFLWTHQKKTEHALEDLIGTKYMRLCQWEKAIQWLKDIPTSYYEKKGYAVYAANRKYDVAPWIKRQWLRSAVLYSNHNGKLKSNPKLTFAREMQRMEGELNVLSGEDLKKRYYELAIRYAQASYTGDCWFLMRDGKNVSDSVRVNETDLAAKAAELLRKADNSKDTRLKEEVLFAKAYIYMNPSPWYTLTWNSNTYEYDRHPAPQSAQYKAFASLVEYEKSINKPSGYVSKCDEYKQFLQAYNRR</sequence>
<protein>
    <submittedName>
        <fullName evidence="1">Uncharacterized protein</fullName>
    </submittedName>
</protein>
<dbReference type="Proteomes" id="UP000199373">
    <property type="component" value="Unassembled WGS sequence"/>
</dbReference>
<dbReference type="EMBL" id="FOIQ01000007">
    <property type="protein sequence ID" value="SEW27053.1"/>
    <property type="molecule type" value="Genomic_DNA"/>
</dbReference>
<dbReference type="RefSeq" id="WP_143065792.1">
    <property type="nucleotide sequence ID" value="NZ_FOIQ01000007.1"/>
</dbReference>
<accession>A0A1I0QJ45</accession>
<organism evidence="1 2">
    <name type="scientific">Prevotella aff. ruminicola Tc2-24</name>
    <dbReference type="NCBI Taxonomy" id="81582"/>
    <lineage>
        <taxon>Bacteria</taxon>
        <taxon>Pseudomonadati</taxon>
        <taxon>Bacteroidota</taxon>
        <taxon>Bacteroidia</taxon>
        <taxon>Bacteroidales</taxon>
        <taxon>Prevotellaceae</taxon>
        <taxon>Prevotella</taxon>
    </lineage>
</organism>
<dbReference type="AlphaFoldDB" id="A0A1I0QJ45"/>
<proteinExistence type="predicted"/>
<gene>
    <name evidence="1" type="ORF">SAMN04487850_2467</name>
</gene>
<evidence type="ECO:0000313" key="2">
    <source>
        <dbReference type="Proteomes" id="UP000199373"/>
    </source>
</evidence>
<evidence type="ECO:0000313" key="1">
    <source>
        <dbReference type="EMBL" id="SEW27053.1"/>
    </source>
</evidence>
<keyword evidence="2" id="KW-1185">Reference proteome</keyword>